<evidence type="ECO:0000259" key="13">
    <source>
        <dbReference type="PROSITE" id="PS50939"/>
    </source>
</evidence>
<feature type="transmembrane region" description="Helical" evidence="11">
    <location>
        <begin position="184"/>
        <end position="204"/>
    </location>
</feature>
<keyword evidence="10 11" id="KW-0472">Membrane</keyword>
<dbReference type="InterPro" id="IPR045150">
    <property type="entry name" value="CYB561D1/2"/>
</dbReference>
<reference evidence="14" key="2">
    <citation type="submission" date="2023-05" db="EMBL/GenBank/DDBJ databases">
        <authorList>
            <person name="Schelkunov M.I."/>
        </authorList>
    </citation>
    <scope>NUCLEOTIDE SEQUENCE</scope>
    <source>
        <strain evidence="14">Hsosn_3</strain>
        <tissue evidence="14">Leaf</tissue>
    </source>
</reference>
<dbReference type="PROSITE" id="PS50939">
    <property type="entry name" value="CYTOCHROME_B561"/>
    <property type="match status" value="1"/>
</dbReference>
<evidence type="ECO:0000313" key="15">
    <source>
        <dbReference type="Proteomes" id="UP001237642"/>
    </source>
</evidence>
<comment type="caution">
    <text evidence="14">The sequence shown here is derived from an EMBL/GenBank/DDBJ whole genome shotgun (WGS) entry which is preliminary data.</text>
</comment>
<dbReference type="CDD" id="cd08760">
    <property type="entry name" value="Cyt_b561_FRRS1_like"/>
    <property type="match status" value="1"/>
</dbReference>
<accession>A0AAD8MXJ5</accession>
<feature type="transmembrane region" description="Helical" evidence="11">
    <location>
        <begin position="119"/>
        <end position="138"/>
    </location>
</feature>
<dbReference type="PANTHER" id="PTHR15422">
    <property type="entry name" value="OS05G0565100 PROTEIN"/>
    <property type="match status" value="1"/>
</dbReference>
<evidence type="ECO:0000256" key="2">
    <source>
        <dbReference type="ARBA" id="ARBA00004141"/>
    </source>
</evidence>
<dbReference type="Proteomes" id="UP001237642">
    <property type="component" value="Unassembled WGS sequence"/>
</dbReference>
<dbReference type="AlphaFoldDB" id="A0AAD8MXJ5"/>
<keyword evidence="4" id="KW-0349">Heme</keyword>
<proteinExistence type="predicted"/>
<dbReference type="GO" id="GO:0046872">
    <property type="term" value="F:metal ion binding"/>
    <property type="evidence" value="ECO:0007669"/>
    <property type="project" value="UniProtKB-KW"/>
</dbReference>
<feature type="transmembrane region" description="Helical" evidence="11">
    <location>
        <begin position="83"/>
        <end position="107"/>
    </location>
</feature>
<reference evidence="14" key="1">
    <citation type="submission" date="2023-02" db="EMBL/GenBank/DDBJ databases">
        <title>Genome of toxic invasive species Heracleum sosnowskyi carries increased number of genes despite the absence of recent whole-genome duplications.</title>
        <authorList>
            <person name="Schelkunov M."/>
            <person name="Shtratnikova V."/>
            <person name="Makarenko M."/>
            <person name="Klepikova A."/>
            <person name="Omelchenko D."/>
            <person name="Novikova G."/>
            <person name="Obukhova E."/>
            <person name="Bogdanov V."/>
            <person name="Penin A."/>
            <person name="Logacheva M."/>
        </authorList>
    </citation>
    <scope>NUCLEOTIDE SEQUENCE</scope>
    <source>
        <strain evidence="14">Hsosn_3</strain>
        <tissue evidence="14">Leaf</tissue>
    </source>
</reference>
<name>A0AAD8MXJ5_9APIA</name>
<evidence type="ECO:0000256" key="12">
    <source>
        <dbReference type="SAM" id="SignalP"/>
    </source>
</evidence>
<dbReference type="InterPro" id="IPR006593">
    <property type="entry name" value="Cyt_b561/ferric_Rdtase_TM"/>
</dbReference>
<feature type="transmembrane region" description="Helical" evidence="11">
    <location>
        <begin position="51"/>
        <end position="71"/>
    </location>
</feature>
<dbReference type="EMBL" id="JAUIZM010000004">
    <property type="protein sequence ID" value="KAK1388744.1"/>
    <property type="molecule type" value="Genomic_DNA"/>
</dbReference>
<evidence type="ECO:0000256" key="10">
    <source>
        <dbReference type="ARBA" id="ARBA00023136"/>
    </source>
</evidence>
<dbReference type="SMART" id="SM00665">
    <property type="entry name" value="B561"/>
    <property type="match status" value="1"/>
</dbReference>
<evidence type="ECO:0000256" key="7">
    <source>
        <dbReference type="ARBA" id="ARBA00022982"/>
    </source>
</evidence>
<keyword evidence="6" id="KW-0479">Metal-binding</keyword>
<evidence type="ECO:0000313" key="14">
    <source>
        <dbReference type="EMBL" id="KAK1388744.1"/>
    </source>
</evidence>
<feature type="transmembrane region" description="Helical" evidence="11">
    <location>
        <begin position="150"/>
        <end position="172"/>
    </location>
</feature>
<evidence type="ECO:0000256" key="11">
    <source>
        <dbReference type="SAM" id="Phobius"/>
    </source>
</evidence>
<keyword evidence="3" id="KW-0813">Transport</keyword>
<dbReference type="PANTHER" id="PTHR15422:SF24">
    <property type="entry name" value="DOMON RELATED DOMAIN-CONTAINING PROTEIN"/>
    <property type="match status" value="1"/>
</dbReference>
<evidence type="ECO:0000256" key="6">
    <source>
        <dbReference type="ARBA" id="ARBA00022723"/>
    </source>
</evidence>
<dbReference type="Gene3D" id="1.20.120.1770">
    <property type="match status" value="1"/>
</dbReference>
<evidence type="ECO:0000256" key="1">
    <source>
        <dbReference type="ARBA" id="ARBA00001970"/>
    </source>
</evidence>
<evidence type="ECO:0000256" key="3">
    <source>
        <dbReference type="ARBA" id="ARBA00022448"/>
    </source>
</evidence>
<keyword evidence="8 11" id="KW-1133">Transmembrane helix</keyword>
<sequence>MTQVKKVVLLVVLITSVFLTLPSFTRANDQEHVESTDKLSSQMLFDIEVHGFLLWSSMGFLMPVAILAIRMSNRDASGRKLKFMFYMHATLQILSVLLVTAGAVLSIRKFDNTFNNTHQKMGLALYGVIWLQALTGFFRPERGNKGRSAWFLVHWILGTTVSLLGIINVYTGLQAYHKKSSKSIRLWTTIFTAEVFFIAFLYLFQDKWSYIRRQGVISGDAPIQPTDQEMNAIPIPIEDKKISFSRGTLRKLMLYSQ</sequence>
<protein>
    <submittedName>
        <fullName evidence="14">Cytochrome b561 domain-containing protein</fullName>
    </submittedName>
</protein>
<feature type="domain" description="Cytochrome b561" evidence="13">
    <location>
        <begin position="7"/>
        <end position="212"/>
    </location>
</feature>
<organism evidence="14 15">
    <name type="scientific">Heracleum sosnowskyi</name>
    <dbReference type="NCBI Taxonomy" id="360622"/>
    <lineage>
        <taxon>Eukaryota</taxon>
        <taxon>Viridiplantae</taxon>
        <taxon>Streptophyta</taxon>
        <taxon>Embryophyta</taxon>
        <taxon>Tracheophyta</taxon>
        <taxon>Spermatophyta</taxon>
        <taxon>Magnoliopsida</taxon>
        <taxon>eudicotyledons</taxon>
        <taxon>Gunneridae</taxon>
        <taxon>Pentapetalae</taxon>
        <taxon>asterids</taxon>
        <taxon>campanulids</taxon>
        <taxon>Apiales</taxon>
        <taxon>Apiaceae</taxon>
        <taxon>Apioideae</taxon>
        <taxon>apioid superclade</taxon>
        <taxon>Tordylieae</taxon>
        <taxon>Tordyliinae</taxon>
        <taxon>Heracleum</taxon>
    </lineage>
</organism>
<keyword evidence="15" id="KW-1185">Reference proteome</keyword>
<keyword evidence="9" id="KW-0408">Iron</keyword>
<evidence type="ECO:0000256" key="4">
    <source>
        <dbReference type="ARBA" id="ARBA00022617"/>
    </source>
</evidence>
<evidence type="ECO:0000256" key="5">
    <source>
        <dbReference type="ARBA" id="ARBA00022692"/>
    </source>
</evidence>
<keyword evidence="5 11" id="KW-0812">Transmembrane</keyword>
<gene>
    <name evidence="14" type="ORF">POM88_016922</name>
</gene>
<keyword evidence="12" id="KW-0732">Signal</keyword>
<comment type="subcellular location">
    <subcellularLocation>
        <location evidence="2">Membrane</location>
        <topology evidence="2">Multi-pass membrane protein</topology>
    </subcellularLocation>
</comment>
<dbReference type="GO" id="GO:0140575">
    <property type="term" value="F:transmembrane monodehydroascorbate reductase activity"/>
    <property type="evidence" value="ECO:0007669"/>
    <property type="project" value="InterPro"/>
</dbReference>
<dbReference type="Pfam" id="PF03188">
    <property type="entry name" value="Cytochrom_B561"/>
    <property type="match status" value="1"/>
</dbReference>
<keyword evidence="7" id="KW-0249">Electron transport</keyword>
<evidence type="ECO:0000256" key="9">
    <source>
        <dbReference type="ARBA" id="ARBA00023004"/>
    </source>
</evidence>
<feature type="signal peptide" evidence="12">
    <location>
        <begin position="1"/>
        <end position="27"/>
    </location>
</feature>
<comment type="cofactor">
    <cofactor evidence="1">
        <name>heme b</name>
        <dbReference type="ChEBI" id="CHEBI:60344"/>
    </cofactor>
</comment>
<evidence type="ECO:0000256" key="8">
    <source>
        <dbReference type="ARBA" id="ARBA00022989"/>
    </source>
</evidence>
<feature type="chain" id="PRO_5042122201" evidence="12">
    <location>
        <begin position="28"/>
        <end position="257"/>
    </location>
</feature>
<dbReference type="GO" id="GO:0020037">
    <property type="term" value="F:heme binding"/>
    <property type="evidence" value="ECO:0007669"/>
    <property type="project" value="TreeGrafter"/>
</dbReference>
<dbReference type="GO" id="GO:0016020">
    <property type="term" value="C:membrane"/>
    <property type="evidence" value="ECO:0007669"/>
    <property type="project" value="UniProtKB-SubCell"/>
</dbReference>